<evidence type="ECO:0000256" key="4">
    <source>
        <dbReference type="ARBA" id="ARBA00022729"/>
    </source>
</evidence>
<dbReference type="GO" id="GO:0001530">
    <property type="term" value="F:lipopolysaccharide binding"/>
    <property type="evidence" value="ECO:0007669"/>
    <property type="project" value="TreeGrafter"/>
</dbReference>
<keyword evidence="5" id="KW-1015">Disulfide bond</keyword>
<dbReference type="InterPro" id="IPR017943">
    <property type="entry name" value="Bactericidal_perm-incr_a/b_dom"/>
</dbReference>
<protein>
    <submittedName>
        <fullName evidence="9">BPI fold-containing family A member 2</fullName>
    </submittedName>
</protein>
<feature type="domain" description="Lipid-binding serum glycoprotein N-terminal" evidence="7">
    <location>
        <begin position="78"/>
        <end position="225"/>
    </location>
</feature>
<keyword evidence="4 6" id="KW-0732">Signal</keyword>
<feature type="chain" id="PRO_5027981186" evidence="6">
    <location>
        <begin position="20"/>
        <end position="251"/>
    </location>
</feature>
<keyword evidence="3" id="KW-0964">Secreted</keyword>
<comment type="subcellular location">
    <subcellularLocation>
        <location evidence="1">Secreted</location>
    </subcellularLocation>
</comment>
<sequence length="251" mass="27557">MFQLWKLVLLCGLLTGTSASLLESLDNHLGSAVNSLKSILDKGLDTVDNTLEAVLGKEKDDVATFQDSKVWQSTKQKFQDAENLVNNGFPSIFPVKDKDLGLRISDTHILDVRTELAPDGRNLNLRFPITANVIQSLPLLGQTVNLKASLDLLTSVRIETSPQTGLPLVVQRECISDPASIHLTLLGRRSELVSKLANIVSSVTRKTVSFLVQKQMCPLVQAITSALNVDFIQNAIEAAWQNDVRKKMGQI</sequence>
<dbReference type="KEGG" id="pvp:105304328"/>
<evidence type="ECO:0000256" key="5">
    <source>
        <dbReference type="ARBA" id="ARBA00023157"/>
    </source>
</evidence>
<feature type="signal peptide" evidence="6">
    <location>
        <begin position="1"/>
        <end position="19"/>
    </location>
</feature>
<dbReference type="OrthoDB" id="9838142at2759"/>
<evidence type="ECO:0000256" key="6">
    <source>
        <dbReference type="SAM" id="SignalP"/>
    </source>
</evidence>
<proteinExistence type="inferred from homology"/>
<evidence type="ECO:0000256" key="3">
    <source>
        <dbReference type="ARBA" id="ARBA00022525"/>
    </source>
</evidence>
<dbReference type="AlphaFoldDB" id="A0A6P3RMX8"/>
<dbReference type="GO" id="GO:0030141">
    <property type="term" value="C:secretory granule"/>
    <property type="evidence" value="ECO:0007669"/>
    <property type="project" value="TreeGrafter"/>
</dbReference>
<dbReference type="InterPro" id="IPR017942">
    <property type="entry name" value="Lipid-bd_serum_glycop_N"/>
</dbReference>
<reference evidence="9" key="1">
    <citation type="submission" date="2025-08" db="UniProtKB">
        <authorList>
            <consortium name="RefSeq"/>
        </authorList>
    </citation>
    <scope>IDENTIFICATION</scope>
    <source>
        <tissue evidence="9">Kidney</tissue>
    </source>
</reference>
<evidence type="ECO:0000256" key="1">
    <source>
        <dbReference type="ARBA" id="ARBA00004613"/>
    </source>
</evidence>
<dbReference type="SUPFAM" id="SSF55394">
    <property type="entry name" value="Bactericidal permeability-increasing protein, BPI"/>
    <property type="match status" value="1"/>
</dbReference>
<organism evidence="8 9">
    <name type="scientific">Pteropus vampyrus</name>
    <name type="common">Large flying fox</name>
    <dbReference type="NCBI Taxonomy" id="132908"/>
    <lineage>
        <taxon>Eukaryota</taxon>
        <taxon>Metazoa</taxon>
        <taxon>Chordata</taxon>
        <taxon>Craniata</taxon>
        <taxon>Vertebrata</taxon>
        <taxon>Euteleostomi</taxon>
        <taxon>Mammalia</taxon>
        <taxon>Eutheria</taxon>
        <taxon>Laurasiatheria</taxon>
        <taxon>Chiroptera</taxon>
        <taxon>Yinpterochiroptera</taxon>
        <taxon>Pteropodoidea</taxon>
        <taxon>Pteropodidae</taxon>
        <taxon>Pteropodinae</taxon>
        <taxon>Pteropus</taxon>
    </lineage>
</organism>
<evidence type="ECO:0000259" key="7">
    <source>
        <dbReference type="Pfam" id="PF01273"/>
    </source>
</evidence>
<dbReference type="PANTHER" id="PTHR47145">
    <property type="entry name" value="BPI FOLD-CONTAINING FAMILY A MEMBER 2"/>
    <property type="match status" value="1"/>
</dbReference>
<dbReference type="InterPro" id="IPR052507">
    <property type="entry name" value="BPI_fold-antibacterial"/>
</dbReference>
<dbReference type="Pfam" id="PF01273">
    <property type="entry name" value="LBP_BPI_CETP"/>
    <property type="match status" value="1"/>
</dbReference>
<dbReference type="RefSeq" id="XP_011376664.1">
    <property type="nucleotide sequence ID" value="XM_011378362.1"/>
</dbReference>
<dbReference type="CTD" id="140683"/>
<dbReference type="PANTHER" id="PTHR47145:SF1">
    <property type="entry name" value="BPI FOLD-CONTAINING FAMILY A MEMBER 2"/>
    <property type="match status" value="1"/>
</dbReference>
<dbReference type="GeneID" id="105304328"/>
<comment type="similarity">
    <text evidence="2">Belongs to the BPI/LBP/Plunc superfamily. Plunc family.</text>
</comment>
<dbReference type="Proteomes" id="UP000515202">
    <property type="component" value="Unplaced"/>
</dbReference>
<evidence type="ECO:0000256" key="2">
    <source>
        <dbReference type="ARBA" id="ARBA00009020"/>
    </source>
</evidence>
<dbReference type="GO" id="GO:0070062">
    <property type="term" value="C:extracellular exosome"/>
    <property type="evidence" value="ECO:0007669"/>
    <property type="project" value="TreeGrafter"/>
</dbReference>
<keyword evidence="8" id="KW-1185">Reference proteome</keyword>
<gene>
    <name evidence="9" type="primary">BPIFA2</name>
</gene>
<evidence type="ECO:0000313" key="9">
    <source>
        <dbReference type="RefSeq" id="XP_011376664.1"/>
    </source>
</evidence>
<dbReference type="Gene3D" id="3.15.10.10">
    <property type="entry name" value="Bactericidal permeability-increasing protein, domain 1"/>
    <property type="match status" value="1"/>
</dbReference>
<name>A0A6P3RMX8_PTEVA</name>
<evidence type="ECO:0000313" key="8">
    <source>
        <dbReference type="Proteomes" id="UP000515202"/>
    </source>
</evidence>
<accession>A0A6P3RMX8</accession>